<feature type="domain" description="Aminotransferase class I/classII large" evidence="1">
    <location>
        <begin position="65"/>
        <end position="359"/>
    </location>
</feature>
<evidence type="ECO:0000313" key="3">
    <source>
        <dbReference type="Proteomes" id="UP001230156"/>
    </source>
</evidence>
<evidence type="ECO:0000313" key="2">
    <source>
        <dbReference type="EMBL" id="MDQ7251053.1"/>
    </source>
</evidence>
<keyword evidence="2" id="KW-0808">Transferase</keyword>
<accession>A0ABU0YWK6</accession>
<reference evidence="3" key="1">
    <citation type="submission" date="2023-08" db="EMBL/GenBank/DDBJ databases">
        <title>Rhodospirillaceae gen. nov., a novel taxon isolated from the Yangtze River Yuezi River estuary sludge.</title>
        <authorList>
            <person name="Ruan L."/>
        </authorList>
    </citation>
    <scope>NUCLEOTIDE SEQUENCE [LARGE SCALE GENOMIC DNA]</scope>
    <source>
        <strain evidence="3">R-7</strain>
    </source>
</reference>
<dbReference type="GO" id="GO:0008483">
    <property type="term" value="F:transaminase activity"/>
    <property type="evidence" value="ECO:0007669"/>
    <property type="project" value="UniProtKB-KW"/>
</dbReference>
<dbReference type="InterPro" id="IPR015421">
    <property type="entry name" value="PyrdxlP-dep_Trfase_major"/>
</dbReference>
<dbReference type="PANTHER" id="PTHR46577">
    <property type="entry name" value="HTH-TYPE TRANSCRIPTIONAL REGULATORY PROTEIN GABR"/>
    <property type="match status" value="1"/>
</dbReference>
<dbReference type="Pfam" id="PF00155">
    <property type="entry name" value="Aminotran_1_2"/>
    <property type="match status" value="1"/>
</dbReference>
<dbReference type="InterPro" id="IPR015424">
    <property type="entry name" value="PyrdxlP-dep_Trfase"/>
</dbReference>
<dbReference type="InterPro" id="IPR051446">
    <property type="entry name" value="HTH_trans_reg/aminotransferase"/>
</dbReference>
<name>A0ABU0YWK6_9PROT</name>
<dbReference type="InterPro" id="IPR004839">
    <property type="entry name" value="Aminotransferase_I/II_large"/>
</dbReference>
<keyword evidence="2" id="KW-0032">Aminotransferase</keyword>
<organism evidence="2 3">
    <name type="scientific">Dongia sedimenti</name>
    <dbReference type="NCBI Taxonomy" id="3064282"/>
    <lineage>
        <taxon>Bacteria</taxon>
        <taxon>Pseudomonadati</taxon>
        <taxon>Pseudomonadota</taxon>
        <taxon>Alphaproteobacteria</taxon>
        <taxon>Rhodospirillales</taxon>
        <taxon>Dongiaceae</taxon>
        <taxon>Dongia</taxon>
    </lineage>
</organism>
<dbReference type="EMBL" id="JAUYVI010000009">
    <property type="protein sequence ID" value="MDQ7251053.1"/>
    <property type="molecule type" value="Genomic_DNA"/>
</dbReference>
<evidence type="ECO:0000259" key="1">
    <source>
        <dbReference type="Pfam" id="PF00155"/>
    </source>
</evidence>
<sequence length="393" mass="42328">MITAADSPRLGKPVQPHVPADFIDFRRSLPPSVPVLRDRLAIALGQLARRDDLGRLVHGSLARGAPHDRENGAAFLRARLGSELDPDRILPTNGTQAALLILFPYLLGENGVLLAERLSYGSLRPLAEAAGIPLRGVEMDAEGILPDAFEAACRSDGGRKALYCNPTIQNPTTAIMAVDRRLQLAEIARRYGVPIIEDDVLGRLHPDAPAPIARLAPDIAWYVMSVSKALAHGLRLAYLVAPRPEDCTAAAKTVERLSFWNAAPLQAAIVGQWARSGDADAISRAIRDENIARERFARSSLERFGLISKPGSMHVWLPLRDGWTGAGFVAAAKSVGVLVRSAALFAVDDQPRLEAVRLSLSTPASPTVVHDGIQRLAALLDAGPRSNNRKDRG</sequence>
<dbReference type="CDD" id="cd00609">
    <property type="entry name" value="AAT_like"/>
    <property type="match status" value="1"/>
</dbReference>
<gene>
    <name evidence="2" type="ORF">Q8A70_25425</name>
</gene>
<dbReference type="RefSeq" id="WP_379961043.1">
    <property type="nucleotide sequence ID" value="NZ_JAUYVI010000009.1"/>
</dbReference>
<dbReference type="InterPro" id="IPR015422">
    <property type="entry name" value="PyrdxlP-dep_Trfase_small"/>
</dbReference>
<dbReference type="Gene3D" id="3.90.1150.10">
    <property type="entry name" value="Aspartate Aminotransferase, domain 1"/>
    <property type="match status" value="1"/>
</dbReference>
<keyword evidence="3" id="KW-1185">Reference proteome</keyword>
<comment type="caution">
    <text evidence="2">The sequence shown here is derived from an EMBL/GenBank/DDBJ whole genome shotgun (WGS) entry which is preliminary data.</text>
</comment>
<protein>
    <submittedName>
        <fullName evidence="2">PLP-dependent aminotransferase family protein</fullName>
    </submittedName>
</protein>
<dbReference type="Gene3D" id="3.40.640.10">
    <property type="entry name" value="Type I PLP-dependent aspartate aminotransferase-like (Major domain)"/>
    <property type="match status" value="1"/>
</dbReference>
<dbReference type="SUPFAM" id="SSF53383">
    <property type="entry name" value="PLP-dependent transferases"/>
    <property type="match status" value="1"/>
</dbReference>
<dbReference type="PANTHER" id="PTHR46577:SF1">
    <property type="entry name" value="HTH-TYPE TRANSCRIPTIONAL REGULATORY PROTEIN GABR"/>
    <property type="match status" value="1"/>
</dbReference>
<dbReference type="Proteomes" id="UP001230156">
    <property type="component" value="Unassembled WGS sequence"/>
</dbReference>
<proteinExistence type="predicted"/>